<dbReference type="Proteomes" id="UP000004870">
    <property type="component" value="Unassembled WGS sequence"/>
</dbReference>
<dbReference type="HOGENOM" id="CLU_3267449_0_0_6"/>
<sequence length="41" mass="5091">MIQILKTLSAMFIWLQLMILKELKNSINFQRRRKFIMPMKH</sequence>
<gene>
    <name evidence="1" type="ORF">HMPREF0198_0381</name>
</gene>
<organism evidence="1 2">
    <name type="scientific">Cardiobacterium hominis (strain ATCC 15826 / DSM 8339 / NCTC 10426 / 6573)</name>
    <dbReference type="NCBI Taxonomy" id="638300"/>
    <lineage>
        <taxon>Bacteria</taxon>
        <taxon>Pseudomonadati</taxon>
        <taxon>Pseudomonadota</taxon>
        <taxon>Gammaproteobacteria</taxon>
        <taxon>Cardiobacteriales</taxon>
        <taxon>Cardiobacteriaceae</taxon>
        <taxon>Cardiobacterium</taxon>
    </lineage>
</organism>
<evidence type="ECO:0000313" key="1">
    <source>
        <dbReference type="EMBL" id="EEV89480.1"/>
    </source>
</evidence>
<comment type="caution">
    <text evidence="1">The sequence shown here is derived from an EMBL/GenBank/DDBJ whole genome shotgun (WGS) entry which is preliminary data.</text>
</comment>
<name>C8N7A4_CARH6</name>
<dbReference type="AlphaFoldDB" id="C8N7A4"/>
<protein>
    <submittedName>
        <fullName evidence="1">Uncharacterized protein</fullName>
    </submittedName>
</protein>
<dbReference type="EMBL" id="ACKY01000019">
    <property type="protein sequence ID" value="EEV89480.1"/>
    <property type="molecule type" value="Genomic_DNA"/>
</dbReference>
<proteinExistence type="predicted"/>
<reference evidence="1 2" key="1">
    <citation type="submission" date="2009-08" db="EMBL/GenBank/DDBJ databases">
        <authorList>
            <person name="Qin X."/>
            <person name="Bachman B."/>
            <person name="Battles P."/>
            <person name="Bell A."/>
            <person name="Bess C."/>
            <person name="Bickham C."/>
            <person name="Chaboub L."/>
            <person name="Chen D."/>
            <person name="Coyle M."/>
            <person name="Deiros D.R."/>
            <person name="Dinh H."/>
            <person name="Forbes L."/>
            <person name="Fowler G."/>
            <person name="Francisco L."/>
            <person name="Fu Q."/>
            <person name="Gubbala S."/>
            <person name="Hale W."/>
            <person name="Han Y."/>
            <person name="Hemphill L."/>
            <person name="Highlander S.K."/>
            <person name="Hirani K."/>
            <person name="Hogues M."/>
            <person name="Jackson L."/>
            <person name="Jakkamsetti A."/>
            <person name="Javaid M."/>
            <person name="Jiang H."/>
            <person name="Korchina V."/>
            <person name="Kovar C."/>
            <person name="Lara F."/>
            <person name="Lee S."/>
            <person name="Mata R."/>
            <person name="Mathew T."/>
            <person name="Moen C."/>
            <person name="Morales K."/>
            <person name="Munidasa M."/>
            <person name="Nazareth L."/>
            <person name="Ngo R."/>
            <person name="Nguyen L."/>
            <person name="Okwuonu G."/>
            <person name="Ongeri F."/>
            <person name="Patil S."/>
            <person name="Petrosino J."/>
            <person name="Pham C."/>
            <person name="Pham P."/>
            <person name="Pu L.-L."/>
            <person name="Puazo M."/>
            <person name="Raj R."/>
            <person name="Reid J."/>
            <person name="Rouhana J."/>
            <person name="Saada N."/>
            <person name="Shang Y."/>
            <person name="Simmons D."/>
            <person name="Thornton R."/>
            <person name="Warren J."/>
            <person name="Weissenberger G."/>
            <person name="Zhang J."/>
            <person name="Zhang L."/>
            <person name="Zhou C."/>
            <person name="Zhu D."/>
            <person name="Muzny D."/>
            <person name="Worley K."/>
            <person name="Gibbs R."/>
        </authorList>
    </citation>
    <scope>NUCLEOTIDE SEQUENCE [LARGE SCALE GENOMIC DNA]</scope>
    <source>
        <strain evidence="2">ATCC 15826 / DSM 8339 / NCTC 10426 / 6573</strain>
    </source>
</reference>
<evidence type="ECO:0000313" key="2">
    <source>
        <dbReference type="Proteomes" id="UP000004870"/>
    </source>
</evidence>
<keyword evidence="2" id="KW-1185">Reference proteome</keyword>
<accession>C8N7A4</accession>